<protein>
    <submittedName>
        <fullName evidence="2">Uncharacterized protein</fullName>
    </submittedName>
</protein>
<gene>
    <name evidence="2" type="ORF">IU514_02340</name>
</gene>
<dbReference type="Proteomes" id="UP001429984">
    <property type="component" value="Unassembled WGS sequence"/>
</dbReference>
<feature type="region of interest" description="Disordered" evidence="1">
    <location>
        <begin position="1"/>
        <end position="27"/>
    </location>
</feature>
<dbReference type="EMBL" id="JADLZT010000001">
    <property type="protein sequence ID" value="MBF6022859.1"/>
    <property type="molecule type" value="Genomic_DNA"/>
</dbReference>
<comment type="caution">
    <text evidence="2">The sequence shown here is derived from an EMBL/GenBank/DDBJ whole genome shotgun (WGS) entry which is preliminary data.</text>
</comment>
<keyword evidence="3" id="KW-1185">Reference proteome</keyword>
<sequence length="105" mass="11764">MNRRKLKKKREQRRKRQGRSMVTRSPVSSADFLRHAPGLTVMFTLDRNRCIGPQAGVFYDGKPLALVPVESLTRIVDAFPEADTEELLNAVATFHAEQAGIRGNA</sequence>
<name>A0ABS0B767_9GAMM</name>
<evidence type="ECO:0000313" key="3">
    <source>
        <dbReference type="Proteomes" id="UP001429984"/>
    </source>
</evidence>
<feature type="compositionally biased region" description="Basic residues" evidence="1">
    <location>
        <begin position="1"/>
        <end position="18"/>
    </location>
</feature>
<organism evidence="2 3">
    <name type="scientific">Lysobacter niastensis</name>
    <dbReference type="NCBI Taxonomy" id="380629"/>
    <lineage>
        <taxon>Bacteria</taxon>
        <taxon>Pseudomonadati</taxon>
        <taxon>Pseudomonadota</taxon>
        <taxon>Gammaproteobacteria</taxon>
        <taxon>Lysobacterales</taxon>
        <taxon>Lysobacteraceae</taxon>
        <taxon>Lysobacter</taxon>
    </lineage>
</organism>
<evidence type="ECO:0000313" key="2">
    <source>
        <dbReference type="EMBL" id="MBF6022859.1"/>
    </source>
</evidence>
<reference evidence="2 3" key="1">
    <citation type="submission" date="2020-11" db="EMBL/GenBank/DDBJ databases">
        <title>Draft Genome Sequence and Secondary Metabolite Biosynthetic Potential of the Lysobacter niastensis Type strain DSM 18481.</title>
        <authorList>
            <person name="Turrini P."/>
            <person name="Artuso I."/>
            <person name="Tescari M."/>
            <person name="Lugli G.A."/>
            <person name="Frangipani E."/>
            <person name="Ventura M."/>
            <person name="Visca P."/>
        </authorList>
    </citation>
    <scope>NUCLEOTIDE SEQUENCE [LARGE SCALE GENOMIC DNA]</scope>
    <source>
        <strain evidence="2 3">DSM 18481</strain>
    </source>
</reference>
<proteinExistence type="predicted"/>
<evidence type="ECO:0000256" key="1">
    <source>
        <dbReference type="SAM" id="MobiDB-lite"/>
    </source>
</evidence>
<dbReference type="RefSeq" id="WP_194929438.1">
    <property type="nucleotide sequence ID" value="NZ_JADLZT010000001.1"/>
</dbReference>
<accession>A0ABS0B767</accession>